<dbReference type="PANTHER" id="PTHR43047">
    <property type="entry name" value="TWO-COMPONENT HISTIDINE PROTEIN KINASE"/>
    <property type="match status" value="1"/>
</dbReference>
<dbReference type="PROSITE" id="PS50109">
    <property type="entry name" value="HIS_KIN"/>
    <property type="match status" value="1"/>
</dbReference>
<dbReference type="InterPro" id="IPR036890">
    <property type="entry name" value="HATPase_C_sf"/>
</dbReference>
<accession>A0ABT7BTU2</accession>
<dbReference type="CDD" id="cd00075">
    <property type="entry name" value="HATPase"/>
    <property type="match status" value="1"/>
</dbReference>
<evidence type="ECO:0000313" key="10">
    <source>
        <dbReference type="EMBL" id="MDJ1182610.1"/>
    </source>
</evidence>
<dbReference type="Gene3D" id="1.10.287.130">
    <property type="match status" value="1"/>
</dbReference>
<dbReference type="Gene3D" id="3.40.50.2300">
    <property type="match status" value="1"/>
</dbReference>
<dbReference type="SUPFAM" id="SSF55874">
    <property type="entry name" value="ATPase domain of HSP90 chaperone/DNA topoisomerase II/histidine kinase"/>
    <property type="match status" value="1"/>
</dbReference>
<evidence type="ECO:0000256" key="7">
    <source>
        <dbReference type="PROSITE-ProRule" id="PRU00169"/>
    </source>
</evidence>
<dbReference type="InterPro" id="IPR004358">
    <property type="entry name" value="Sig_transdc_His_kin-like_C"/>
</dbReference>
<gene>
    <name evidence="10" type="ORF">PMH09_05325</name>
</gene>
<dbReference type="InterPro" id="IPR003661">
    <property type="entry name" value="HisK_dim/P_dom"/>
</dbReference>
<dbReference type="InterPro" id="IPR011006">
    <property type="entry name" value="CheY-like_superfamily"/>
</dbReference>
<dbReference type="SMART" id="SM00387">
    <property type="entry name" value="HATPase_c"/>
    <property type="match status" value="1"/>
</dbReference>
<evidence type="ECO:0000256" key="2">
    <source>
        <dbReference type="ARBA" id="ARBA00012438"/>
    </source>
</evidence>
<keyword evidence="4" id="KW-0808">Transferase</keyword>
<keyword evidence="3 7" id="KW-0597">Phosphoprotein</keyword>
<dbReference type="Proteomes" id="UP001232992">
    <property type="component" value="Unassembled WGS sequence"/>
</dbReference>
<evidence type="ECO:0000313" key="11">
    <source>
        <dbReference type="Proteomes" id="UP001232992"/>
    </source>
</evidence>
<dbReference type="InterPro" id="IPR001789">
    <property type="entry name" value="Sig_transdc_resp-reg_receiver"/>
</dbReference>
<sequence>MKRKTLADLLIVDDTPNNLRLLSSMLAERGYKVRKAVNGKSALKVVEVVLPNLILLDIRMPEMDGYQVCERLKQNKRTRDIPVIFISALDEAMDKVRAFEVGAVDYITKPFEAPEVLARVANHLQIYQLQQQLEAQNARLQEEIVERQKAESGLKILLHAVSHDLRNPVTGMLMVLKNLLKRESFTLQRSMVERMADSCDRQLNLINSLIETQHTEIWGISLDCQPLALLPLVEQLAADWEPILAQNGASLQHNLDINLPEIYGDRNQLWRVFENLLANALKHNPPGLTITLSASVVGEFIRCSIRDNGVGISAQQLATLFQPYTMGQIEKRKTGLGLGLYLCAQIARAHGGDIGVESQLQQGTEFWFTLPIARTEK</sequence>
<dbReference type="SUPFAM" id="SSF52172">
    <property type="entry name" value="CheY-like"/>
    <property type="match status" value="1"/>
</dbReference>
<dbReference type="CDD" id="cd00082">
    <property type="entry name" value="HisKA"/>
    <property type="match status" value="1"/>
</dbReference>
<evidence type="ECO:0000256" key="6">
    <source>
        <dbReference type="ARBA" id="ARBA00023012"/>
    </source>
</evidence>
<dbReference type="EMBL" id="JAQOSQ010000003">
    <property type="protein sequence ID" value="MDJ1182610.1"/>
    <property type="molecule type" value="Genomic_DNA"/>
</dbReference>
<proteinExistence type="predicted"/>
<dbReference type="InterPro" id="IPR005467">
    <property type="entry name" value="His_kinase_dom"/>
</dbReference>
<dbReference type="PANTHER" id="PTHR43047:SF72">
    <property type="entry name" value="OSMOSENSING HISTIDINE PROTEIN KINASE SLN1"/>
    <property type="match status" value="1"/>
</dbReference>
<dbReference type="SMART" id="SM00448">
    <property type="entry name" value="REC"/>
    <property type="match status" value="1"/>
</dbReference>
<evidence type="ECO:0000256" key="5">
    <source>
        <dbReference type="ARBA" id="ARBA00022777"/>
    </source>
</evidence>
<dbReference type="Gene3D" id="3.30.565.10">
    <property type="entry name" value="Histidine kinase-like ATPase, C-terminal domain"/>
    <property type="match status" value="1"/>
</dbReference>
<comment type="caution">
    <text evidence="10">The sequence shown here is derived from an EMBL/GenBank/DDBJ whole genome shotgun (WGS) entry which is preliminary data.</text>
</comment>
<evidence type="ECO:0000259" key="9">
    <source>
        <dbReference type="PROSITE" id="PS50110"/>
    </source>
</evidence>
<feature type="domain" description="Histidine kinase" evidence="8">
    <location>
        <begin position="160"/>
        <end position="374"/>
    </location>
</feature>
<dbReference type="EC" id="2.7.13.3" evidence="2"/>
<keyword evidence="11" id="KW-1185">Reference proteome</keyword>
<dbReference type="SMART" id="SM00388">
    <property type="entry name" value="HisKA"/>
    <property type="match status" value="1"/>
</dbReference>
<dbReference type="GO" id="GO:0016301">
    <property type="term" value="F:kinase activity"/>
    <property type="evidence" value="ECO:0007669"/>
    <property type="project" value="UniProtKB-KW"/>
</dbReference>
<dbReference type="InterPro" id="IPR036097">
    <property type="entry name" value="HisK_dim/P_sf"/>
</dbReference>
<dbReference type="Pfam" id="PF02518">
    <property type="entry name" value="HATPase_c"/>
    <property type="match status" value="1"/>
</dbReference>
<evidence type="ECO:0000256" key="4">
    <source>
        <dbReference type="ARBA" id="ARBA00022679"/>
    </source>
</evidence>
<dbReference type="Gene3D" id="6.10.250.690">
    <property type="match status" value="1"/>
</dbReference>
<dbReference type="Pfam" id="PF00072">
    <property type="entry name" value="Response_reg"/>
    <property type="match status" value="1"/>
</dbReference>
<dbReference type="SUPFAM" id="SSF47384">
    <property type="entry name" value="Homodimeric domain of signal transducing histidine kinase"/>
    <property type="match status" value="1"/>
</dbReference>
<keyword evidence="6" id="KW-0902">Two-component regulatory system</keyword>
<name>A0ABT7BTU2_9CYAN</name>
<reference evidence="10 11" key="1">
    <citation type="submission" date="2023-01" db="EMBL/GenBank/DDBJ databases">
        <title>Novel diversity within Roseofilum (Cyanobacteria; Desertifilaceae) from marine benthic mats with descriptions of four novel species.</title>
        <authorList>
            <person name="Wang Y."/>
            <person name="Berthold D.E."/>
            <person name="Hu J."/>
            <person name="Lefler F.W."/>
            <person name="Laughinghouse H.D. IV."/>
        </authorList>
    </citation>
    <scope>NUCLEOTIDE SEQUENCE [LARGE SCALE GENOMIC DNA]</scope>
    <source>
        <strain evidence="10 11">BLCC-M143</strain>
    </source>
</reference>
<organism evidence="10 11">
    <name type="scientific">Roseofilum casamattae BLCC-M143</name>
    <dbReference type="NCBI Taxonomy" id="3022442"/>
    <lineage>
        <taxon>Bacteria</taxon>
        <taxon>Bacillati</taxon>
        <taxon>Cyanobacteriota</taxon>
        <taxon>Cyanophyceae</taxon>
        <taxon>Desertifilales</taxon>
        <taxon>Desertifilaceae</taxon>
        <taxon>Roseofilum</taxon>
        <taxon>Roseofilum casamattae</taxon>
    </lineage>
</organism>
<feature type="domain" description="Response regulatory" evidence="9">
    <location>
        <begin position="8"/>
        <end position="124"/>
    </location>
</feature>
<dbReference type="PRINTS" id="PR00344">
    <property type="entry name" value="BCTRLSENSOR"/>
</dbReference>
<dbReference type="InterPro" id="IPR003594">
    <property type="entry name" value="HATPase_dom"/>
</dbReference>
<dbReference type="Pfam" id="PF00512">
    <property type="entry name" value="HisKA"/>
    <property type="match status" value="1"/>
</dbReference>
<dbReference type="RefSeq" id="WP_283757262.1">
    <property type="nucleotide sequence ID" value="NZ_JAQOSQ010000003.1"/>
</dbReference>
<evidence type="ECO:0000256" key="3">
    <source>
        <dbReference type="ARBA" id="ARBA00022553"/>
    </source>
</evidence>
<evidence type="ECO:0000256" key="1">
    <source>
        <dbReference type="ARBA" id="ARBA00000085"/>
    </source>
</evidence>
<feature type="modified residue" description="4-aspartylphosphate" evidence="7">
    <location>
        <position position="57"/>
    </location>
</feature>
<dbReference type="CDD" id="cd19920">
    <property type="entry name" value="REC_PA4781-like"/>
    <property type="match status" value="1"/>
</dbReference>
<protein>
    <recommendedName>
        <fullName evidence="2">histidine kinase</fullName>
        <ecNumber evidence="2">2.7.13.3</ecNumber>
    </recommendedName>
</protein>
<comment type="catalytic activity">
    <reaction evidence="1">
        <text>ATP + protein L-histidine = ADP + protein N-phospho-L-histidine.</text>
        <dbReference type="EC" id="2.7.13.3"/>
    </reaction>
</comment>
<dbReference type="PROSITE" id="PS50110">
    <property type="entry name" value="RESPONSE_REGULATORY"/>
    <property type="match status" value="1"/>
</dbReference>
<evidence type="ECO:0000259" key="8">
    <source>
        <dbReference type="PROSITE" id="PS50109"/>
    </source>
</evidence>
<keyword evidence="5 10" id="KW-0418">Kinase</keyword>